<dbReference type="EMBL" id="UYWW01000569">
    <property type="protein sequence ID" value="VDM08818.1"/>
    <property type="molecule type" value="Genomic_DNA"/>
</dbReference>
<sequence length="223" mass="25725">MRKRSSFLLRSSMTKNRKNAAKHWWRVNEKKSKNLDVGLASPSISHHSLEFDDLFEIYSKQDKQGYKSGKVKKSSNLHNLLKVQSATDNKNDFSNEMFKLRRKDLEFDEFIPEKESNSLESDSKRGKVQGTDETKRSKIALVLEMKLKISDKQVRCSAYTRIGGETIVVTCAGDYGDMESILKWTVDRKVEDGRELWVNDPIVDATNWDARKLRMISDVSFGH</sequence>
<dbReference type="OMA" id="MESILKW"/>
<dbReference type="AlphaFoldDB" id="A0A3P7FDA9"/>
<dbReference type="Proteomes" id="UP000270924">
    <property type="component" value="Unassembled WGS sequence"/>
</dbReference>
<accession>A0A3P7FDA9</accession>
<evidence type="ECO:0000313" key="1">
    <source>
        <dbReference type="EMBL" id="VDM08818.1"/>
    </source>
</evidence>
<evidence type="ECO:0000313" key="2">
    <source>
        <dbReference type="Proteomes" id="UP000270924"/>
    </source>
</evidence>
<name>A0A3P7FDA9_WUCBA</name>
<organism evidence="1 2">
    <name type="scientific">Wuchereria bancrofti</name>
    <dbReference type="NCBI Taxonomy" id="6293"/>
    <lineage>
        <taxon>Eukaryota</taxon>
        <taxon>Metazoa</taxon>
        <taxon>Ecdysozoa</taxon>
        <taxon>Nematoda</taxon>
        <taxon>Chromadorea</taxon>
        <taxon>Rhabditida</taxon>
        <taxon>Spirurina</taxon>
        <taxon>Spiruromorpha</taxon>
        <taxon>Filarioidea</taxon>
        <taxon>Onchocercidae</taxon>
        <taxon>Wuchereria</taxon>
    </lineage>
</organism>
<gene>
    <name evidence="1" type="ORF">WBA_LOCUS2204</name>
</gene>
<proteinExistence type="predicted"/>
<dbReference type="OrthoDB" id="294251at2759"/>
<keyword evidence="2" id="KW-1185">Reference proteome</keyword>
<protein>
    <submittedName>
        <fullName evidence="1">Uncharacterized protein</fullName>
    </submittedName>
</protein>
<dbReference type="InParanoid" id="A0A3P7FDA9"/>
<reference evidence="1 2" key="1">
    <citation type="submission" date="2018-11" db="EMBL/GenBank/DDBJ databases">
        <authorList>
            <consortium name="Pathogen Informatics"/>
        </authorList>
    </citation>
    <scope>NUCLEOTIDE SEQUENCE [LARGE SCALE GENOMIC DNA]</scope>
</reference>